<comment type="caution">
    <text evidence="1">The sequence shown here is derived from an EMBL/GenBank/DDBJ whole genome shotgun (WGS) entry which is preliminary data.</text>
</comment>
<dbReference type="Proteomes" id="UP001153332">
    <property type="component" value="Unassembled WGS sequence"/>
</dbReference>
<organism evidence="1 2">
    <name type="scientific">Lasiodiplodia mahajangana</name>
    <dbReference type="NCBI Taxonomy" id="1108764"/>
    <lineage>
        <taxon>Eukaryota</taxon>
        <taxon>Fungi</taxon>
        <taxon>Dikarya</taxon>
        <taxon>Ascomycota</taxon>
        <taxon>Pezizomycotina</taxon>
        <taxon>Dothideomycetes</taxon>
        <taxon>Dothideomycetes incertae sedis</taxon>
        <taxon>Botryosphaeriales</taxon>
        <taxon>Botryosphaeriaceae</taxon>
        <taxon>Lasiodiplodia</taxon>
    </lineage>
</organism>
<proteinExistence type="predicted"/>
<evidence type="ECO:0000313" key="1">
    <source>
        <dbReference type="EMBL" id="KAJ8122378.1"/>
    </source>
</evidence>
<reference evidence="1" key="1">
    <citation type="submission" date="2022-12" db="EMBL/GenBank/DDBJ databases">
        <title>Genome Sequence of Lasiodiplodia mahajangana.</title>
        <authorList>
            <person name="Buettner E."/>
        </authorList>
    </citation>
    <scope>NUCLEOTIDE SEQUENCE</scope>
    <source>
        <strain evidence="1">VT137</strain>
    </source>
</reference>
<sequence length="739" mass="82153">MAAPSSQNDMSLQPKLYSPLDHSRRMIRLIEILPSDADDEQVSCRLEAVELSQDTRYAALSYVWGDTNTTETIIVNGVELPVTINLASALRHFRHSGFPQTQETGKLQCLWADAICINQAEDRDGLAERNHQVALMGDIYRNASSVLSWLGPPDSNRIDLALQVIHDIAPVIGTTFEKHDLIDATLQFIPELRPIIGTEFVNSSKQITDGVRTSVQWLASNLGAMCLEDGSISPKWMPLHALSKNIYWARVWIVQEMVLAKSPSAHWFICGTTSITFVELRRFNDFLLYFGEQDFPWSPTDNEVGSTNTPLLASLSQPNCGIFRIWTLSHVVSLQQRAYSFWKEERSASVFLEAFANAMGRSATRPHDYLYAVLGLFSTSIKPDYNKSVKEVYLEAFLSCPGDLFHLSLELSGRGFNDTNEHNIPSWLPDLSKIGSRGVDYLFEDTNESRKPLLDINTISQARIIADDILRVQGVVCAQVQLVKKLTSLYTDGESYLEPLYRLGLDYLIDFFGIDDASRIVCEQEPDRSPGHMAGKVFGKRPLEALIDVLDWSLGYSRRKRSSFGVLSGPELSVVGWDAFLVFGGGPRGIDEDELHTAATKLGITDRSLPLFISASYVDMTSISENQEQSAGTRPDQYELMSLAFEDLGQVLKAAKGRTLFKTTLGHLGIGPSGMREGDLVCAVDRVKLPVLLRKIVTRDGTGSQYEHVGCCYVLGLSDGEPAEMVAKGELGIQTFDLR</sequence>
<keyword evidence="2" id="KW-1185">Reference proteome</keyword>
<gene>
    <name evidence="1" type="ORF">O1611_g9857</name>
</gene>
<name>A0ACC2J4S3_9PEZI</name>
<dbReference type="EMBL" id="JAPUUL010003577">
    <property type="protein sequence ID" value="KAJ8122378.1"/>
    <property type="molecule type" value="Genomic_DNA"/>
</dbReference>
<evidence type="ECO:0000313" key="2">
    <source>
        <dbReference type="Proteomes" id="UP001153332"/>
    </source>
</evidence>
<protein>
    <submittedName>
        <fullName evidence="1">Uncharacterized protein</fullName>
    </submittedName>
</protein>
<accession>A0ACC2J4S3</accession>